<dbReference type="EMBL" id="SRLO01000358">
    <property type="protein sequence ID" value="TNN59345.1"/>
    <property type="molecule type" value="Genomic_DNA"/>
</dbReference>
<dbReference type="AlphaFoldDB" id="A0A4Z2H223"/>
<accession>A0A4Z2H223</accession>
<keyword evidence="2" id="KW-1185">Reference proteome</keyword>
<sequence>MPKSKLQAALNGSSLIGASRGRRALSEDRLVHILRSGSIKHEQCGADKRKSSGVSRWRCDNVLLI</sequence>
<evidence type="ECO:0000313" key="1">
    <source>
        <dbReference type="EMBL" id="TNN59345.1"/>
    </source>
</evidence>
<protein>
    <submittedName>
        <fullName evidence="1">Uncharacterized protein</fullName>
    </submittedName>
</protein>
<gene>
    <name evidence="1" type="ORF">EYF80_030448</name>
</gene>
<organism evidence="1 2">
    <name type="scientific">Liparis tanakae</name>
    <name type="common">Tanaka's snailfish</name>
    <dbReference type="NCBI Taxonomy" id="230148"/>
    <lineage>
        <taxon>Eukaryota</taxon>
        <taxon>Metazoa</taxon>
        <taxon>Chordata</taxon>
        <taxon>Craniata</taxon>
        <taxon>Vertebrata</taxon>
        <taxon>Euteleostomi</taxon>
        <taxon>Actinopterygii</taxon>
        <taxon>Neopterygii</taxon>
        <taxon>Teleostei</taxon>
        <taxon>Neoteleostei</taxon>
        <taxon>Acanthomorphata</taxon>
        <taxon>Eupercaria</taxon>
        <taxon>Perciformes</taxon>
        <taxon>Cottioidei</taxon>
        <taxon>Cottales</taxon>
        <taxon>Liparidae</taxon>
        <taxon>Liparis</taxon>
    </lineage>
</organism>
<proteinExistence type="predicted"/>
<comment type="caution">
    <text evidence="1">The sequence shown here is derived from an EMBL/GenBank/DDBJ whole genome shotgun (WGS) entry which is preliminary data.</text>
</comment>
<reference evidence="1 2" key="1">
    <citation type="submission" date="2019-03" db="EMBL/GenBank/DDBJ databases">
        <title>First draft genome of Liparis tanakae, snailfish: a comprehensive survey of snailfish specific genes.</title>
        <authorList>
            <person name="Kim W."/>
            <person name="Song I."/>
            <person name="Jeong J.-H."/>
            <person name="Kim D."/>
            <person name="Kim S."/>
            <person name="Ryu S."/>
            <person name="Song J.Y."/>
            <person name="Lee S.K."/>
        </authorList>
    </citation>
    <scope>NUCLEOTIDE SEQUENCE [LARGE SCALE GENOMIC DNA]</scope>
    <source>
        <tissue evidence="1">Muscle</tissue>
    </source>
</reference>
<dbReference type="Proteomes" id="UP000314294">
    <property type="component" value="Unassembled WGS sequence"/>
</dbReference>
<evidence type="ECO:0000313" key="2">
    <source>
        <dbReference type="Proteomes" id="UP000314294"/>
    </source>
</evidence>
<name>A0A4Z2H223_9TELE</name>